<dbReference type="InterPro" id="IPR000008">
    <property type="entry name" value="C2_dom"/>
</dbReference>
<feature type="transmembrane region" description="Helical" evidence="2">
    <location>
        <begin position="52"/>
        <end position="73"/>
    </location>
</feature>
<reference evidence="4" key="1">
    <citation type="journal article" date="2021" name="Genome Biol. Evol.">
        <title>A High-Quality Reference Genome for a Parasitic Bivalve with Doubly Uniparental Inheritance (Bivalvia: Unionida).</title>
        <authorList>
            <person name="Smith C.H."/>
        </authorList>
    </citation>
    <scope>NUCLEOTIDE SEQUENCE</scope>
    <source>
        <strain evidence="4">CHS0354</strain>
    </source>
</reference>
<keyword evidence="2" id="KW-1133">Transmembrane helix</keyword>
<dbReference type="EMBL" id="JAEAOA010001637">
    <property type="protein sequence ID" value="KAK3578023.1"/>
    <property type="molecule type" value="Genomic_DNA"/>
</dbReference>
<sequence>MNAPVLYGGFPHDESVYRNTSEGYPASNVSMPVTDGTSRTSDVTELTAWDKLVIIAVAAGVLTLAMVCMVCIVSEHCLLYRFCPCNRHDDTTRKKGQKKKKRNYSEKSTGVYGSTDSALNYSESDAYGVELTTMHFKSYLPIIKDYDTSDWSSDASIHDVIHLGNVKNRQQVVPDGSIREVDKLVQLENGNLVYTLKYDQSSDKLTIHILEAKDLKFTNMSELISPYIKIRLYRAPKQFFNLVRGRGKDHVINNLDKELKTKMQRPGDTLSYKETFEVPLDLDSFSNYTIRFLLCDMDKFSRHVVLGESTVSLRKVELPNSVEVPFTHQLQQPESEDLGEINVGICYLPTSEKVYLSLNWIRGLKVMDKRKKTTDPCVKAYLMYEGKTLKRVKTSIKERDLNPTFEETFTFDVPQRALERIYFSIAVLHSDKQGRDSKLIGRTYIGLNFDIMAREQWMNMMQNPRRQIACWHRLLN</sequence>
<feature type="domain" description="C2" evidence="3">
    <location>
        <begin position="337"/>
        <end position="472"/>
    </location>
</feature>
<dbReference type="CDD" id="cd00276">
    <property type="entry name" value="C2B_Synaptotagmin"/>
    <property type="match status" value="1"/>
</dbReference>
<keyword evidence="5" id="KW-1185">Reference proteome</keyword>
<evidence type="ECO:0000313" key="5">
    <source>
        <dbReference type="Proteomes" id="UP001195483"/>
    </source>
</evidence>
<dbReference type="Proteomes" id="UP001195483">
    <property type="component" value="Unassembled WGS sequence"/>
</dbReference>
<feature type="domain" description="C2" evidence="3">
    <location>
        <begin position="188"/>
        <end position="326"/>
    </location>
</feature>
<reference evidence="4" key="2">
    <citation type="journal article" date="2021" name="Genome Biol. Evol.">
        <title>Developing a high-quality reference genome for a parasitic bivalve with doubly uniparental inheritance (Bivalvia: Unionida).</title>
        <authorList>
            <person name="Smith C.H."/>
        </authorList>
    </citation>
    <scope>NUCLEOTIDE SEQUENCE</scope>
    <source>
        <strain evidence="4">CHS0354</strain>
        <tissue evidence="4">Mantle</tissue>
    </source>
</reference>
<feature type="region of interest" description="Disordered" evidence="1">
    <location>
        <begin position="90"/>
        <end position="111"/>
    </location>
</feature>
<dbReference type="PROSITE" id="PS50004">
    <property type="entry name" value="C2"/>
    <property type="match status" value="2"/>
</dbReference>
<keyword evidence="2" id="KW-0812">Transmembrane</keyword>
<evidence type="ECO:0000256" key="1">
    <source>
        <dbReference type="SAM" id="MobiDB-lite"/>
    </source>
</evidence>
<evidence type="ECO:0000259" key="3">
    <source>
        <dbReference type="PROSITE" id="PS50004"/>
    </source>
</evidence>
<accession>A0AAE0VH33</accession>
<keyword evidence="2" id="KW-0472">Membrane</keyword>
<comment type="caution">
    <text evidence="4">The sequence shown here is derived from an EMBL/GenBank/DDBJ whole genome shotgun (WGS) entry which is preliminary data.</text>
</comment>
<evidence type="ECO:0000313" key="4">
    <source>
        <dbReference type="EMBL" id="KAK3578023.1"/>
    </source>
</evidence>
<reference evidence="4" key="3">
    <citation type="submission" date="2023-05" db="EMBL/GenBank/DDBJ databases">
        <authorList>
            <person name="Smith C.H."/>
        </authorList>
    </citation>
    <scope>NUCLEOTIDE SEQUENCE</scope>
    <source>
        <strain evidence="4">CHS0354</strain>
        <tissue evidence="4">Mantle</tissue>
    </source>
</reference>
<dbReference type="SUPFAM" id="SSF49562">
    <property type="entry name" value="C2 domain (Calcium/lipid-binding domain, CaLB)"/>
    <property type="match status" value="2"/>
</dbReference>
<name>A0AAE0VH33_9BIVA</name>
<organism evidence="4 5">
    <name type="scientific">Potamilus streckersoni</name>
    <dbReference type="NCBI Taxonomy" id="2493646"/>
    <lineage>
        <taxon>Eukaryota</taxon>
        <taxon>Metazoa</taxon>
        <taxon>Spiralia</taxon>
        <taxon>Lophotrochozoa</taxon>
        <taxon>Mollusca</taxon>
        <taxon>Bivalvia</taxon>
        <taxon>Autobranchia</taxon>
        <taxon>Heteroconchia</taxon>
        <taxon>Palaeoheterodonta</taxon>
        <taxon>Unionida</taxon>
        <taxon>Unionoidea</taxon>
        <taxon>Unionidae</taxon>
        <taxon>Ambleminae</taxon>
        <taxon>Lampsilini</taxon>
        <taxon>Potamilus</taxon>
    </lineage>
</organism>
<dbReference type="PANTHER" id="PTHR10024">
    <property type="entry name" value="SYNAPTOTAGMIN"/>
    <property type="match status" value="1"/>
</dbReference>
<dbReference type="InterPro" id="IPR035892">
    <property type="entry name" value="C2_domain_sf"/>
</dbReference>
<dbReference type="AlphaFoldDB" id="A0AAE0VH33"/>
<dbReference type="Pfam" id="PF00168">
    <property type="entry name" value="C2"/>
    <property type="match status" value="2"/>
</dbReference>
<dbReference type="SMART" id="SM00239">
    <property type="entry name" value="C2"/>
    <property type="match status" value="2"/>
</dbReference>
<gene>
    <name evidence="4" type="ORF">CHS0354_027238</name>
</gene>
<protein>
    <recommendedName>
        <fullName evidence="3">C2 domain-containing protein</fullName>
    </recommendedName>
</protein>
<evidence type="ECO:0000256" key="2">
    <source>
        <dbReference type="SAM" id="Phobius"/>
    </source>
</evidence>
<dbReference type="Gene3D" id="2.60.40.150">
    <property type="entry name" value="C2 domain"/>
    <property type="match status" value="2"/>
</dbReference>
<proteinExistence type="predicted"/>